<dbReference type="GO" id="GO:0006351">
    <property type="term" value="P:DNA-templated transcription"/>
    <property type="evidence" value="ECO:0007669"/>
    <property type="project" value="InterPro"/>
</dbReference>
<sequence length="368" mass="42564">MNPIIDDITEENGLLKFTLSGTNLSLANALRRTIISNIRTVVFRTTPYEENKCSIIVNTSRLNNEILKQRLSCIPIHITDPAFPIKDYIVEVNVSNNTDTIMYVTTGDFKIKNINTNEYLSEKDTREIFPRDEISGDFIDFVRLRQRISDEIRGEQLHFICELSVGTPKEDSMFNVASTCSYGYTLDVVAVDEELNKKSQKWKDEGKSKEEIDFLKKDWKLLEAQRITKKDSFDFIIETVGVFTNQDLIKLACRYLKDRLEKLKTVIETNEIQITPSVSTIKNCFDILLEDDDYTIGKCLEFAMYSKFFESVNSLTYCGYIKMHPHDPDSILRVSYKEEITDNSVVKQNMLECIEELKIVFDSIAKKF</sequence>
<organism evidence="4">
    <name type="scientific">viral metagenome</name>
    <dbReference type="NCBI Taxonomy" id="1070528"/>
    <lineage>
        <taxon>unclassified sequences</taxon>
        <taxon>metagenomes</taxon>
        <taxon>organismal metagenomes</taxon>
    </lineage>
</organism>
<dbReference type="Gene3D" id="3.30.1360.10">
    <property type="entry name" value="RNA polymerase, RBP11-like subunit"/>
    <property type="match status" value="2"/>
</dbReference>
<protein>
    <recommendedName>
        <fullName evidence="3">DNA-directed RNA polymerase RpoA/D/Rpb3-type domain-containing protein</fullName>
    </recommendedName>
</protein>
<dbReference type="Gene3D" id="2.170.120.12">
    <property type="entry name" value="DNA-directed RNA polymerase, insert domain"/>
    <property type="match status" value="1"/>
</dbReference>
<dbReference type="GO" id="GO:0046983">
    <property type="term" value="F:protein dimerization activity"/>
    <property type="evidence" value="ECO:0007669"/>
    <property type="project" value="InterPro"/>
</dbReference>
<evidence type="ECO:0000256" key="2">
    <source>
        <dbReference type="ARBA" id="ARBA00023163"/>
    </source>
</evidence>
<accession>A0A6C0KXP5</accession>
<dbReference type="EMBL" id="MN740990">
    <property type="protein sequence ID" value="QHU21450.1"/>
    <property type="molecule type" value="Genomic_DNA"/>
</dbReference>
<dbReference type="PANTHER" id="PTHR11800:SF2">
    <property type="entry name" value="DNA-DIRECTED RNA POLYMERASE II SUBUNIT RPB3"/>
    <property type="match status" value="1"/>
</dbReference>
<dbReference type="SUPFAM" id="SSF56553">
    <property type="entry name" value="Insert subdomain of RNA polymerase alpha subunit"/>
    <property type="match status" value="1"/>
</dbReference>
<dbReference type="SMART" id="SM00662">
    <property type="entry name" value="RPOLD"/>
    <property type="match status" value="1"/>
</dbReference>
<name>A0A6C0KXP5_9ZZZZ</name>
<reference evidence="4" key="1">
    <citation type="journal article" date="2020" name="Nature">
        <title>Giant virus diversity and host interactions through global metagenomics.</title>
        <authorList>
            <person name="Schulz F."/>
            <person name="Roux S."/>
            <person name="Paez-Espino D."/>
            <person name="Jungbluth S."/>
            <person name="Walsh D.A."/>
            <person name="Denef V.J."/>
            <person name="McMahon K.D."/>
            <person name="Konstantinidis K.T."/>
            <person name="Eloe-Fadrosh E.A."/>
            <person name="Kyrpides N.C."/>
            <person name="Woyke T."/>
        </authorList>
    </citation>
    <scope>NUCLEOTIDE SEQUENCE</scope>
    <source>
        <strain evidence="4">GVMAG-S-3300013094-109</strain>
    </source>
</reference>
<keyword evidence="2" id="KW-0804">Transcription</keyword>
<evidence type="ECO:0000256" key="1">
    <source>
        <dbReference type="ARBA" id="ARBA00022478"/>
    </source>
</evidence>
<dbReference type="GO" id="GO:0003899">
    <property type="term" value="F:DNA-directed RNA polymerase activity"/>
    <property type="evidence" value="ECO:0007669"/>
    <property type="project" value="InterPro"/>
</dbReference>
<evidence type="ECO:0000313" key="4">
    <source>
        <dbReference type="EMBL" id="QHU21450.1"/>
    </source>
</evidence>
<dbReference type="PANTHER" id="PTHR11800">
    <property type="entry name" value="DNA-DIRECTED RNA POLYMERASE"/>
    <property type="match status" value="1"/>
</dbReference>
<dbReference type="InterPro" id="IPR050518">
    <property type="entry name" value="Rpo3/RPB3_RNA_Pol_subunit"/>
</dbReference>
<dbReference type="InterPro" id="IPR011263">
    <property type="entry name" value="DNA-dir_RNA_pol_RpoA/D/Rpb3"/>
</dbReference>
<dbReference type="AlphaFoldDB" id="A0A6C0KXP5"/>
<dbReference type="InterPro" id="IPR036643">
    <property type="entry name" value="RNApol_insert_sf"/>
</dbReference>
<dbReference type="Pfam" id="PF01193">
    <property type="entry name" value="RNA_pol_L"/>
    <property type="match status" value="1"/>
</dbReference>
<feature type="domain" description="DNA-directed RNA polymerase RpoA/D/Rpb3-type" evidence="3">
    <location>
        <begin position="14"/>
        <end position="266"/>
    </location>
</feature>
<dbReference type="InterPro" id="IPR036603">
    <property type="entry name" value="RBP11-like"/>
</dbReference>
<keyword evidence="1" id="KW-0240">DNA-directed RNA polymerase</keyword>
<evidence type="ECO:0000259" key="3">
    <source>
        <dbReference type="SMART" id="SM00662"/>
    </source>
</evidence>
<dbReference type="SUPFAM" id="SSF55257">
    <property type="entry name" value="RBP11-like subunits of RNA polymerase"/>
    <property type="match status" value="2"/>
</dbReference>
<proteinExistence type="predicted"/>
<dbReference type="GO" id="GO:0000428">
    <property type="term" value="C:DNA-directed RNA polymerase complex"/>
    <property type="evidence" value="ECO:0007669"/>
    <property type="project" value="UniProtKB-KW"/>
</dbReference>